<reference evidence="1 2" key="1">
    <citation type="submission" date="2016-09" db="EMBL/GenBank/DDBJ databases">
        <title>Lactic acid bacteria from MAP meat Genome sequencing and assembly.</title>
        <authorList>
            <person name="Behr J."/>
            <person name="Hilgarth M."/>
            <person name="Vogel R.F."/>
        </authorList>
    </citation>
    <scope>NUCLEOTIDE SEQUENCE [LARGE SCALE GENOMIC DNA]</scope>
    <source>
        <strain evidence="1 2">TMW21615</strain>
    </source>
</reference>
<organism evidence="1 2">
    <name type="scientific">Pseudolactococcus paracarnosus</name>
    <dbReference type="NCBI Taxonomy" id="2749962"/>
    <lineage>
        <taxon>Bacteria</taxon>
        <taxon>Bacillati</taxon>
        <taxon>Bacillota</taxon>
        <taxon>Bacilli</taxon>
        <taxon>Lactobacillales</taxon>
        <taxon>Streptococcaceae</taxon>
        <taxon>Pseudolactococcus</taxon>
    </lineage>
</organism>
<dbReference type="AlphaFoldDB" id="A0A7L4WB25"/>
<dbReference type="KEGG" id="lpaa:BHS01_00110"/>
<evidence type="ECO:0000313" key="2">
    <source>
        <dbReference type="Proteomes" id="UP000516280"/>
    </source>
</evidence>
<sequence length="70" mass="8318">MNYRTLINDFVNLYHISKSKIAYLLQIGSIIFVNKEQIEIEIQKQVSKIINIKQHMEKLSSFQDKRPIPQ</sequence>
<name>A0A7L4WB25_9LACT</name>
<protein>
    <submittedName>
        <fullName evidence="1">Uncharacterized protein</fullName>
    </submittedName>
</protein>
<dbReference type="EMBL" id="CP017195">
    <property type="protein sequence ID" value="QDJ27074.1"/>
    <property type="molecule type" value="Genomic_DNA"/>
</dbReference>
<proteinExistence type="predicted"/>
<dbReference type="Proteomes" id="UP000516280">
    <property type="component" value="Chromosome"/>
</dbReference>
<evidence type="ECO:0000313" key="1">
    <source>
        <dbReference type="EMBL" id="QDJ27074.1"/>
    </source>
</evidence>
<accession>A0A7L4WB25</accession>
<gene>
    <name evidence="1" type="ORF">BHS01_00110</name>
</gene>